<evidence type="ECO:0000256" key="1">
    <source>
        <dbReference type="ARBA" id="ARBA00022679"/>
    </source>
</evidence>
<dbReference type="PANTHER" id="PTHR43289:SF34">
    <property type="entry name" value="SERINE_THREONINE-PROTEIN KINASE YBDM-RELATED"/>
    <property type="match status" value="1"/>
</dbReference>
<keyword evidence="10" id="KW-1185">Reference proteome</keyword>
<accession>A0ABT5MK67</accession>
<feature type="compositionally biased region" description="Low complexity" evidence="6">
    <location>
        <begin position="488"/>
        <end position="511"/>
    </location>
</feature>
<comment type="caution">
    <text evidence="9">The sequence shown here is derived from an EMBL/GenBank/DDBJ whole genome shotgun (WGS) entry which is preliminary data.</text>
</comment>
<protein>
    <submittedName>
        <fullName evidence="9">Protein kinase</fullName>
    </submittedName>
</protein>
<feature type="compositionally biased region" description="Low complexity" evidence="6">
    <location>
        <begin position="568"/>
        <end position="583"/>
    </location>
</feature>
<feature type="compositionally biased region" description="Basic and acidic residues" evidence="6">
    <location>
        <begin position="556"/>
        <end position="566"/>
    </location>
</feature>
<dbReference type="SUPFAM" id="SSF56112">
    <property type="entry name" value="Protein kinase-like (PK-like)"/>
    <property type="match status" value="1"/>
</dbReference>
<feature type="region of interest" description="Disordered" evidence="6">
    <location>
        <begin position="527"/>
        <end position="583"/>
    </location>
</feature>
<keyword evidence="7" id="KW-0812">Transmembrane</keyword>
<feature type="binding site" evidence="5">
    <location>
        <position position="57"/>
    </location>
    <ligand>
        <name>ATP</name>
        <dbReference type="ChEBI" id="CHEBI:30616"/>
    </ligand>
</feature>
<evidence type="ECO:0000256" key="7">
    <source>
        <dbReference type="SAM" id="Phobius"/>
    </source>
</evidence>
<evidence type="ECO:0000259" key="8">
    <source>
        <dbReference type="PROSITE" id="PS50011"/>
    </source>
</evidence>
<evidence type="ECO:0000256" key="3">
    <source>
        <dbReference type="ARBA" id="ARBA00022777"/>
    </source>
</evidence>
<organism evidence="9 10">
    <name type="scientific">Curvibacter microcysteis</name>
    <dbReference type="NCBI Taxonomy" id="3026419"/>
    <lineage>
        <taxon>Bacteria</taxon>
        <taxon>Pseudomonadati</taxon>
        <taxon>Pseudomonadota</taxon>
        <taxon>Betaproteobacteria</taxon>
        <taxon>Burkholderiales</taxon>
        <taxon>Comamonadaceae</taxon>
        <taxon>Curvibacter</taxon>
    </lineage>
</organism>
<evidence type="ECO:0000256" key="5">
    <source>
        <dbReference type="PROSITE-ProRule" id="PRU10141"/>
    </source>
</evidence>
<dbReference type="PROSITE" id="PS00107">
    <property type="entry name" value="PROTEIN_KINASE_ATP"/>
    <property type="match status" value="1"/>
</dbReference>
<keyword evidence="1" id="KW-0808">Transferase</keyword>
<keyword evidence="3 9" id="KW-0418">Kinase</keyword>
<feature type="region of interest" description="Disordered" evidence="6">
    <location>
        <begin position="464"/>
        <end position="511"/>
    </location>
</feature>
<feature type="transmembrane region" description="Helical" evidence="7">
    <location>
        <begin position="424"/>
        <end position="443"/>
    </location>
</feature>
<dbReference type="Proteomes" id="UP001528672">
    <property type="component" value="Unassembled WGS sequence"/>
</dbReference>
<feature type="compositionally biased region" description="Low complexity" evidence="6">
    <location>
        <begin position="467"/>
        <end position="481"/>
    </location>
</feature>
<feature type="region of interest" description="Disordered" evidence="6">
    <location>
        <begin position="384"/>
        <end position="412"/>
    </location>
</feature>
<dbReference type="InterPro" id="IPR017441">
    <property type="entry name" value="Protein_kinase_ATP_BS"/>
</dbReference>
<gene>
    <name evidence="9" type="ORF">PSQ39_20235</name>
</gene>
<dbReference type="RefSeq" id="WP_273929259.1">
    <property type="nucleotide sequence ID" value="NZ_JAQSIO010000012.1"/>
</dbReference>
<reference evidence="9 10" key="1">
    <citation type="submission" date="2023-02" db="EMBL/GenBank/DDBJ databases">
        <title>Bacterial whole genome sequence for Curvibacter sp. HBC28.</title>
        <authorList>
            <person name="Le V."/>
            <person name="Ko S.-R."/>
            <person name="Ahn C.-Y."/>
            <person name="Oh H.-M."/>
        </authorList>
    </citation>
    <scope>NUCLEOTIDE SEQUENCE [LARGE SCALE GENOMIC DNA]</scope>
    <source>
        <strain evidence="9 10">HBC28</strain>
    </source>
</reference>
<dbReference type="EMBL" id="JAQSIO010000012">
    <property type="protein sequence ID" value="MDD0816972.1"/>
    <property type="molecule type" value="Genomic_DNA"/>
</dbReference>
<name>A0ABT5MK67_9BURK</name>
<evidence type="ECO:0000313" key="10">
    <source>
        <dbReference type="Proteomes" id="UP001528672"/>
    </source>
</evidence>
<keyword evidence="7" id="KW-0472">Membrane</keyword>
<feature type="domain" description="Protein kinase" evidence="8">
    <location>
        <begin position="28"/>
        <end position="309"/>
    </location>
</feature>
<proteinExistence type="predicted"/>
<keyword evidence="7" id="KW-1133">Transmembrane helix</keyword>
<keyword evidence="4 5" id="KW-0067">ATP-binding</keyword>
<evidence type="ECO:0000256" key="6">
    <source>
        <dbReference type="SAM" id="MobiDB-lite"/>
    </source>
</evidence>
<dbReference type="InterPro" id="IPR000719">
    <property type="entry name" value="Prot_kinase_dom"/>
</dbReference>
<dbReference type="Gene3D" id="3.30.200.20">
    <property type="entry name" value="Phosphorylase Kinase, domain 1"/>
    <property type="match status" value="1"/>
</dbReference>
<evidence type="ECO:0000256" key="4">
    <source>
        <dbReference type="ARBA" id="ARBA00022840"/>
    </source>
</evidence>
<dbReference type="CDD" id="cd14014">
    <property type="entry name" value="STKc_PknB_like"/>
    <property type="match status" value="1"/>
</dbReference>
<dbReference type="PANTHER" id="PTHR43289">
    <property type="entry name" value="MITOGEN-ACTIVATED PROTEIN KINASE KINASE KINASE 20-RELATED"/>
    <property type="match status" value="1"/>
</dbReference>
<dbReference type="Pfam" id="PF00069">
    <property type="entry name" value="Pkinase"/>
    <property type="match status" value="1"/>
</dbReference>
<sequence>MSSPALDWPPTVLTHVDALAVGERLAEFEITGLLGVGGFGLVYRAFDHSLHRPVAIKEYMPSALAGRTQGQQVATRSSADGLAYESGLRGFLSEARLLARFDHPSLVKVFRFWEANGTAYMVMPLYQGMTLKQARQHMRSPPPEAWLRVVMGAVLGALSVLHESQTLHRDVSPDNLFLQDLGPPVLLDLGAARRAVGEQTQKHTAILKVNYAPIEQYAEAEDMHPGPWSDLYSLAAVVYDCLCNKPAPPATFRIIKDRMLPLTEVARVVEAEFGLSYSEAFVDTVSQALAIRPEQRPASTEVMAQAMGLEVDVTRLSRFDWRAELGAVWVAPGTAPVDGAAAGSGEVTTVLPAAATQVAPLGSDLDFTWPLELSADARPEAVAAPLRQPAPETTVPLSEVSASRKAPGAAPSVLRPEGMRRWRLAVAWALVLPLLGALLGWWWQHQHDPDAGIITEMAEPPRPAVMAPVAGPIPSSSPSADAPRDEAPMAAGVSSPPAPGAGAAPSALSKPAGAGAAAAGELAARKSASPLSAAAPSPGTQPPSRGDKSAAAVRGPGREDNARHSEVTPPRSAAEPAATSTPSGAALCAEASVITRTMCMHQACARPENTATAACVDYRRGMQERANRLF</sequence>
<dbReference type="GO" id="GO:0016301">
    <property type="term" value="F:kinase activity"/>
    <property type="evidence" value="ECO:0007669"/>
    <property type="project" value="UniProtKB-KW"/>
</dbReference>
<evidence type="ECO:0000313" key="9">
    <source>
        <dbReference type="EMBL" id="MDD0816972.1"/>
    </source>
</evidence>
<feature type="compositionally biased region" description="Low complexity" evidence="6">
    <location>
        <begin position="527"/>
        <end position="538"/>
    </location>
</feature>
<dbReference type="PROSITE" id="PS50011">
    <property type="entry name" value="PROTEIN_KINASE_DOM"/>
    <property type="match status" value="1"/>
</dbReference>
<evidence type="ECO:0000256" key="2">
    <source>
        <dbReference type="ARBA" id="ARBA00022741"/>
    </source>
</evidence>
<dbReference type="InterPro" id="IPR011009">
    <property type="entry name" value="Kinase-like_dom_sf"/>
</dbReference>
<keyword evidence="2 5" id="KW-0547">Nucleotide-binding</keyword>
<dbReference type="Gene3D" id="1.10.510.10">
    <property type="entry name" value="Transferase(Phosphotransferase) domain 1"/>
    <property type="match status" value="1"/>
</dbReference>